<proteinExistence type="predicted"/>
<organism evidence="1 2">
    <name type="scientific">Virgisporangium aliadipatigenens</name>
    <dbReference type="NCBI Taxonomy" id="741659"/>
    <lineage>
        <taxon>Bacteria</taxon>
        <taxon>Bacillati</taxon>
        <taxon>Actinomycetota</taxon>
        <taxon>Actinomycetes</taxon>
        <taxon>Micromonosporales</taxon>
        <taxon>Micromonosporaceae</taxon>
        <taxon>Virgisporangium</taxon>
    </lineage>
</organism>
<protein>
    <submittedName>
        <fullName evidence="1">Uncharacterized protein</fullName>
    </submittedName>
</protein>
<dbReference type="RefSeq" id="WP_203904633.1">
    <property type="nucleotide sequence ID" value="NZ_BOPF01000045.1"/>
</dbReference>
<name>A0A8J4DWL2_9ACTN</name>
<reference evidence="1" key="1">
    <citation type="submission" date="2021-01" db="EMBL/GenBank/DDBJ databases">
        <title>Whole genome shotgun sequence of Virgisporangium aliadipatigenens NBRC 105644.</title>
        <authorList>
            <person name="Komaki H."/>
            <person name="Tamura T."/>
        </authorList>
    </citation>
    <scope>NUCLEOTIDE SEQUENCE</scope>
    <source>
        <strain evidence="1">NBRC 105644</strain>
    </source>
</reference>
<dbReference type="AlphaFoldDB" id="A0A8J4DWL2"/>
<dbReference type="EMBL" id="BOPF01000045">
    <property type="protein sequence ID" value="GIJ51222.1"/>
    <property type="molecule type" value="Genomic_DNA"/>
</dbReference>
<evidence type="ECO:0000313" key="2">
    <source>
        <dbReference type="Proteomes" id="UP000619260"/>
    </source>
</evidence>
<accession>A0A8J4DWL2</accession>
<sequence length="66" mass="7463">METSTQQPDLSMYPPHVQAICKALGWSKPPEVSPERAAELDAAMAEAREYAAKFWAEKKRAEREKT</sequence>
<keyword evidence="2" id="KW-1185">Reference proteome</keyword>
<dbReference type="Proteomes" id="UP000619260">
    <property type="component" value="Unassembled WGS sequence"/>
</dbReference>
<gene>
    <name evidence="1" type="ORF">Val02_81080</name>
</gene>
<comment type="caution">
    <text evidence="1">The sequence shown here is derived from an EMBL/GenBank/DDBJ whole genome shotgun (WGS) entry which is preliminary data.</text>
</comment>
<evidence type="ECO:0000313" key="1">
    <source>
        <dbReference type="EMBL" id="GIJ51222.1"/>
    </source>
</evidence>